<dbReference type="PROSITE" id="PS51677">
    <property type="entry name" value="NODB"/>
    <property type="match status" value="1"/>
</dbReference>
<keyword evidence="4" id="KW-1185">Reference proteome</keyword>
<accession>A0A840E781</accession>
<gene>
    <name evidence="3" type="ORF">GGR28_002217</name>
</gene>
<dbReference type="InterPro" id="IPR008979">
    <property type="entry name" value="Galactose-bd-like_sf"/>
</dbReference>
<dbReference type="SUPFAM" id="SSF52266">
    <property type="entry name" value="SGNH hydrolase"/>
    <property type="match status" value="1"/>
</dbReference>
<evidence type="ECO:0000313" key="4">
    <source>
        <dbReference type="Proteomes" id="UP000576209"/>
    </source>
</evidence>
<sequence length="886" mass="97791">MKAGPLLILLIILLTDPVAAQVRLPHLISDGMVLQRDENLAVWGWAGAGEAVEVRIGDESYRTSANPDGRWSVTLNARPAGGPYAITVKGTNEITVRNVLFGDVWLCTGQSNMVHQMKLHRVRYADDIAQADFPEIRHFSIPSTPQLAGPAKELAGGEWKAATPENVLEFTAVGYFFARDIYEKHGVPIGLINASVGGTPIEAWTSEAGLQDFPDLTATIHQNKDTAYVNQVNRRARQFASEATPSDAGTAGPTPWYAETLVPGPNWRPINVPGYWEDQGLSNLNGTVWYHREVDLPAGMAGQEAEVFLGRIVDADELYINGRHIGSTGYQYPQRRYPVPAGLLRAGKNRFTVRVTNHGGKGGFVPDRPYQIHTASDTVDLKGTWQYRVGVVFPPPRSRSAPGISAQHQPTALFNGMLAPVTKYAIKGVLWYQGESNAGRPESYAALQAAQIADFRRQWDRPNLPFFFVQLPGFMDFTYLPAESNWAALREAQRQTLRIPHTGMAVAIDLGEWNDIHPDNKRDVGLRLARLARQQVYGEPLVASGPLPDRTEVRDGVVRLYFTDSGGELMSSDGEPLREFALAGYDGTFHWAEAKIVGDHLEVSHPDIPYPRTLRYAWSDNPRVNLYNRQGLPAAPFEMVVGAPAPPRWHGKQAAVVLTYDDALEVHLDHALPALDERGLRGTFYLTAAAPASQNRLEDWRRAAANGHELGNHTLYHPCDATLPGREWVQPERDLSRYTTADIVAEVRMTNTFLHAVDGKSERTFAYTCGDTQTSDGSFIGAIADDFAALRGVRGRLSTIDNVNLQNVDTYVVDGHSAEDMIGWVKQAERENALLVILFHGVGGGHGLNVSLDAHRELLDYLSHNADTLWVATMLEVAQHVKAFRP</sequence>
<dbReference type="Gene3D" id="2.60.40.10">
    <property type="entry name" value="Immunoglobulins"/>
    <property type="match status" value="1"/>
</dbReference>
<organism evidence="3 4">
    <name type="scientific">Neolewinella aquimaris</name>
    <dbReference type="NCBI Taxonomy" id="1835722"/>
    <lineage>
        <taxon>Bacteria</taxon>
        <taxon>Pseudomonadati</taxon>
        <taxon>Bacteroidota</taxon>
        <taxon>Saprospiria</taxon>
        <taxon>Saprospirales</taxon>
        <taxon>Lewinellaceae</taxon>
        <taxon>Neolewinella</taxon>
    </lineage>
</organism>
<dbReference type="PANTHER" id="PTHR22901:SF0">
    <property type="entry name" value="SIALATE O-ACETYLESTERASE"/>
    <property type="match status" value="1"/>
</dbReference>
<dbReference type="Pfam" id="PF03629">
    <property type="entry name" value="SASA"/>
    <property type="match status" value="2"/>
</dbReference>
<dbReference type="EMBL" id="JACIFF010000005">
    <property type="protein sequence ID" value="MBB4079592.1"/>
    <property type="molecule type" value="Genomic_DNA"/>
</dbReference>
<name>A0A840E781_9BACT</name>
<dbReference type="PANTHER" id="PTHR22901">
    <property type="entry name" value="SIALATE O-ACETYLESTERASE"/>
    <property type="match status" value="1"/>
</dbReference>
<dbReference type="EC" id="3.1.1.53" evidence="3"/>
<keyword evidence="1 3" id="KW-0378">Hydrolase</keyword>
<dbReference type="CDD" id="cd10967">
    <property type="entry name" value="CE4_GLA_like_6s"/>
    <property type="match status" value="1"/>
</dbReference>
<reference evidence="3 4" key="1">
    <citation type="submission" date="2020-08" db="EMBL/GenBank/DDBJ databases">
        <title>Genomic Encyclopedia of Type Strains, Phase IV (KMG-IV): sequencing the most valuable type-strain genomes for metagenomic binning, comparative biology and taxonomic classification.</title>
        <authorList>
            <person name="Goeker M."/>
        </authorList>
    </citation>
    <scope>NUCLEOTIDE SEQUENCE [LARGE SCALE GENOMIC DNA]</scope>
    <source>
        <strain evidence="3 4">DSM 105137</strain>
    </source>
</reference>
<comment type="caution">
    <text evidence="3">The sequence shown here is derived from an EMBL/GenBank/DDBJ whole genome shotgun (WGS) entry which is preliminary data.</text>
</comment>
<proteinExistence type="predicted"/>
<dbReference type="AlphaFoldDB" id="A0A840E781"/>
<dbReference type="InterPro" id="IPR039329">
    <property type="entry name" value="SIAE"/>
</dbReference>
<dbReference type="GO" id="GO:0016810">
    <property type="term" value="F:hydrolase activity, acting on carbon-nitrogen (but not peptide) bonds"/>
    <property type="evidence" value="ECO:0007669"/>
    <property type="project" value="InterPro"/>
</dbReference>
<dbReference type="Gene3D" id="3.20.20.370">
    <property type="entry name" value="Glycoside hydrolase/deacetylase"/>
    <property type="match status" value="1"/>
</dbReference>
<evidence type="ECO:0000313" key="3">
    <source>
        <dbReference type="EMBL" id="MBB4079592.1"/>
    </source>
</evidence>
<dbReference type="SUPFAM" id="SSF88713">
    <property type="entry name" value="Glycoside hydrolase/deacetylase"/>
    <property type="match status" value="1"/>
</dbReference>
<dbReference type="GO" id="GO:0004553">
    <property type="term" value="F:hydrolase activity, hydrolyzing O-glycosyl compounds"/>
    <property type="evidence" value="ECO:0007669"/>
    <property type="project" value="InterPro"/>
</dbReference>
<dbReference type="GO" id="GO:0005975">
    <property type="term" value="P:carbohydrate metabolic process"/>
    <property type="evidence" value="ECO:0007669"/>
    <property type="project" value="InterPro"/>
</dbReference>
<dbReference type="InterPro" id="IPR013783">
    <property type="entry name" value="Ig-like_fold"/>
</dbReference>
<dbReference type="GO" id="GO:0001681">
    <property type="term" value="F:sialate O-acetylesterase activity"/>
    <property type="evidence" value="ECO:0007669"/>
    <property type="project" value="UniProtKB-EC"/>
</dbReference>
<dbReference type="Gene3D" id="3.40.50.1110">
    <property type="entry name" value="SGNH hydrolase"/>
    <property type="match status" value="1"/>
</dbReference>
<dbReference type="InterPro" id="IPR011330">
    <property type="entry name" value="Glyco_hydro/deAcase_b/a-brl"/>
</dbReference>
<evidence type="ECO:0000256" key="1">
    <source>
        <dbReference type="ARBA" id="ARBA00022801"/>
    </source>
</evidence>
<dbReference type="InterPro" id="IPR002509">
    <property type="entry name" value="NODB_dom"/>
</dbReference>
<dbReference type="Proteomes" id="UP000576209">
    <property type="component" value="Unassembled WGS sequence"/>
</dbReference>
<dbReference type="Gene3D" id="2.60.120.260">
    <property type="entry name" value="Galactose-binding domain-like"/>
    <property type="match status" value="1"/>
</dbReference>
<protein>
    <submittedName>
        <fullName evidence="3">Sialate O-acetylesterase</fullName>
        <ecNumber evidence="3">3.1.1.53</ecNumber>
    </submittedName>
</protein>
<evidence type="ECO:0000259" key="2">
    <source>
        <dbReference type="PROSITE" id="PS51677"/>
    </source>
</evidence>
<dbReference type="InterPro" id="IPR036514">
    <property type="entry name" value="SGNH_hydro_sf"/>
</dbReference>
<dbReference type="InterPro" id="IPR005181">
    <property type="entry name" value="SASA"/>
</dbReference>
<dbReference type="Pfam" id="PF01522">
    <property type="entry name" value="Polysacc_deac_1"/>
    <property type="match status" value="1"/>
</dbReference>
<feature type="domain" description="NodB homology" evidence="2">
    <location>
        <begin position="654"/>
        <end position="886"/>
    </location>
</feature>
<dbReference type="RefSeq" id="WP_183495830.1">
    <property type="nucleotide sequence ID" value="NZ_JACIFF010000005.1"/>
</dbReference>
<dbReference type="SUPFAM" id="SSF49785">
    <property type="entry name" value="Galactose-binding domain-like"/>
    <property type="match status" value="1"/>
</dbReference>